<name>F4X4Z5_ACREC</name>
<proteinExistence type="predicted"/>
<accession>F4X4Z5</accession>
<evidence type="ECO:0000313" key="3">
    <source>
        <dbReference type="Proteomes" id="UP000007755"/>
    </source>
</evidence>
<feature type="compositionally biased region" description="Basic and acidic residues" evidence="1">
    <location>
        <begin position="1"/>
        <end position="10"/>
    </location>
</feature>
<dbReference type="InParanoid" id="F4X4Z5"/>
<dbReference type="EMBL" id="GL888680">
    <property type="protein sequence ID" value="EGI58452.1"/>
    <property type="molecule type" value="Genomic_DNA"/>
</dbReference>
<reference evidence="2" key="1">
    <citation type="submission" date="2011-02" db="EMBL/GenBank/DDBJ databases">
        <title>The genome of the leaf-cutting ant Acromyrmex echinatior suggests key adaptations to social evolution and fungus farming.</title>
        <authorList>
            <person name="Nygaard S."/>
            <person name="Zhang G."/>
        </authorList>
    </citation>
    <scope>NUCLEOTIDE SEQUENCE</scope>
</reference>
<dbReference type="Proteomes" id="UP000007755">
    <property type="component" value="Unassembled WGS sequence"/>
</dbReference>
<sequence>MKVEREEGGRRTAGGLNSGLKYQSASEEEQRGRAVVRGESTRAGQERDGYERKTEREKDGSGGNAEPIEIAKSFKSTALIAPEEKNPQTGQPRSVISGETESTEMKIHYAE</sequence>
<gene>
    <name evidence="2" type="ORF">G5I_13418</name>
</gene>
<feature type="compositionally biased region" description="Basic and acidic residues" evidence="1">
    <location>
        <begin position="44"/>
        <end position="60"/>
    </location>
</feature>
<keyword evidence="3" id="KW-1185">Reference proteome</keyword>
<feature type="compositionally biased region" description="Polar residues" evidence="1">
    <location>
        <begin position="87"/>
        <end position="100"/>
    </location>
</feature>
<dbReference type="AlphaFoldDB" id="F4X4Z5"/>
<evidence type="ECO:0000256" key="1">
    <source>
        <dbReference type="SAM" id="MobiDB-lite"/>
    </source>
</evidence>
<organism evidence="3">
    <name type="scientific">Acromyrmex echinatior</name>
    <name type="common">Panamanian leafcutter ant</name>
    <name type="synonym">Acromyrmex octospinosus echinatior</name>
    <dbReference type="NCBI Taxonomy" id="103372"/>
    <lineage>
        <taxon>Eukaryota</taxon>
        <taxon>Metazoa</taxon>
        <taxon>Ecdysozoa</taxon>
        <taxon>Arthropoda</taxon>
        <taxon>Hexapoda</taxon>
        <taxon>Insecta</taxon>
        <taxon>Pterygota</taxon>
        <taxon>Neoptera</taxon>
        <taxon>Endopterygota</taxon>
        <taxon>Hymenoptera</taxon>
        <taxon>Apocrita</taxon>
        <taxon>Aculeata</taxon>
        <taxon>Formicoidea</taxon>
        <taxon>Formicidae</taxon>
        <taxon>Myrmicinae</taxon>
        <taxon>Acromyrmex</taxon>
    </lineage>
</organism>
<feature type="region of interest" description="Disordered" evidence="1">
    <location>
        <begin position="1"/>
        <end position="111"/>
    </location>
</feature>
<evidence type="ECO:0000313" key="2">
    <source>
        <dbReference type="EMBL" id="EGI58452.1"/>
    </source>
</evidence>
<protein>
    <submittedName>
        <fullName evidence="2">Uncharacterized protein</fullName>
    </submittedName>
</protein>